<keyword evidence="5" id="KW-1185">Reference proteome</keyword>
<dbReference type="InterPro" id="IPR029063">
    <property type="entry name" value="SAM-dependent_MTases_sf"/>
</dbReference>
<dbReference type="PANTHER" id="PTHR30481:SF4">
    <property type="entry name" value="SITE-SPECIFIC DNA-METHYLTRANSFERASE (ADENINE-SPECIFIC)"/>
    <property type="match status" value="1"/>
</dbReference>
<evidence type="ECO:0000313" key="4">
    <source>
        <dbReference type="EMBL" id="GED58402.1"/>
    </source>
</evidence>
<sequence>MLDGEGWKNIRQKVPDRILTVTDRLKRVQIEQQPALRLIERYTNPSVLIYADPPYLLSTGSKRLYKNEMTHADHIELLDALDEHPGPVILSGYDNDLYNIRLKH</sequence>
<gene>
    <name evidence="4" type="ORF">BFO01nite_25340</name>
</gene>
<dbReference type="Pfam" id="PF02086">
    <property type="entry name" value="MethyltransfD12"/>
    <property type="match status" value="1"/>
</dbReference>
<organism evidence="4 5">
    <name type="scientific">Brevibacillus formosus</name>
    <dbReference type="NCBI Taxonomy" id="54913"/>
    <lineage>
        <taxon>Bacteria</taxon>
        <taxon>Bacillati</taxon>
        <taxon>Bacillota</taxon>
        <taxon>Bacilli</taxon>
        <taxon>Bacillales</taxon>
        <taxon>Paenibacillaceae</taxon>
        <taxon>Brevibacillus</taxon>
    </lineage>
</organism>
<evidence type="ECO:0000313" key="5">
    <source>
        <dbReference type="Proteomes" id="UP000319498"/>
    </source>
</evidence>
<keyword evidence="1" id="KW-0489">Methyltransferase</keyword>
<name>A0ABQ0T6B0_9BACL</name>
<dbReference type="Gene3D" id="3.40.50.150">
    <property type="entry name" value="Vaccinia Virus protein VP39"/>
    <property type="match status" value="1"/>
</dbReference>
<dbReference type="RefSeq" id="WP_255322446.1">
    <property type="nucleotide sequence ID" value="NZ_BJOL01000014.1"/>
</dbReference>
<proteinExistence type="predicted"/>
<dbReference type="SUPFAM" id="SSF53335">
    <property type="entry name" value="S-adenosyl-L-methionine-dependent methyltransferases"/>
    <property type="match status" value="1"/>
</dbReference>
<keyword evidence="3" id="KW-0949">S-adenosyl-L-methionine</keyword>
<dbReference type="EMBL" id="BJOL01000014">
    <property type="protein sequence ID" value="GED58402.1"/>
    <property type="molecule type" value="Genomic_DNA"/>
</dbReference>
<protein>
    <recommendedName>
        <fullName evidence="6">DNA methyltransferase</fullName>
    </recommendedName>
</protein>
<comment type="caution">
    <text evidence="4">The sequence shown here is derived from an EMBL/GenBank/DDBJ whole genome shotgun (WGS) entry which is preliminary data.</text>
</comment>
<evidence type="ECO:0000256" key="2">
    <source>
        <dbReference type="ARBA" id="ARBA00022679"/>
    </source>
</evidence>
<keyword evidence="2" id="KW-0808">Transferase</keyword>
<reference evidence="4 5" key="1">
    <citation type="submission" date="2019-06" db="EMBL/GenBank/DDBJ databases">
        <title>Whole genome shotgun sequence of Brevibacillus formosus NBRC 15716.</title>
        <authorList>
            <person name="Hosoyama A."/>
            <person name="Uohara A."/>
            <person name="Ohji S."/>
            <person name="Ichikawa N."/>
        </authorList>
    </citation>
    <scope>NUCLEOTIDE SEQUENCE [LARGE SCALE GENOMIC DNA]</scope>
    <source>
        <strain evidence="4 5">NBRC 15716</strain>
    </source>
</reference>
<evidence type="ECO:0000256" key="1">
    <source>
        <dbReference type="ARBA" id="ARBA00022603"/>
    </source>
</evidence>
<dbReference type="Proteomes" id="UP000319498">
    <property type="component" value="Unassembled WGS sequence"/>
</dbReference>
<evidence type="ECO:0008006" key="6">
    <source>
        <dbReference type="Google" id="ProtNLM"/>
    </source>
</evidence>
<dbReference type="InterPro" id="IPR012327">
    <property type="entry name" value="MeTrfase_D12"/>
</dbReference>
<dbReference type="GeneID" id="87589288"/>
<evidence type="ECO:0000256" key="3">
    <source>
        <dbReference type="ARBA" id="ARBA00022691"/>
    </source>
</evidence>
<accession>A0ABQ0T6B0</accession>
<dbReference type="PANTHER" id="PTHR30481">
    <property type="entry name" value="DNA ADENINE METHYLASE"/>
    <property type="match status" value="1"/>
</dbReference>